<dbReference type="InterPro" id="IPR004358">
    <property type="entry name" value="Sig_transdc_His_kin-like_C"/>
</dbReference>
<evidence type="ECO:0000256" key="2">
    <source>
        <dbReference type="ARBA" id="ARBA00012438"/>
    </source>
</evidence>
<name>A0A0B5QS27_CLOBE</name>
<evidence type="ECO:0000256" key="1">
    <source>
        <dbReference type="ARBA" id="ARBA00000085"/>
    </source>
</evidence>
<organism evidence="11 12">
    <name type="scientific">Clostridium beijerinckii</name>
    <name type="common">Clostridium MP</name>
    <dbReference type="NCBI Taxonomy" id="1520"/>
    <lineage>
        <taxon>Bacteria</taxon>
        <taxon>Bacillati</taxon>
        <taxon>Bacillota</taxon>
        <taxon>Clostridia</taxon>
        <taxon>Eubacteriales</taxon>
        <taxon>Clostridiaceae</taxon>
        <taxon>Clostridium</taxon>
    </lineage>
</organism>
<dbReference type="Gene3D" id="3.30.450.20">
    <property type="entry name" value="PAS domain"/>
    <property type="match status" value="1"/>
</dbReference>
<evidence type="ECO:0000259" key="10">
    <source>
        <dbReference type="PROSITE" id="PS50112"/>
    </source>
</evidence>
<evidence type="ECO:0000313" key="11">
    <source>
        <dbReference type="EMBL" id="AJG99663.1"/>
    </source>
</evidence>
<dbReference type="GO" id="GO:0005524">
    <property type="term" value="F:ATP binding"/>
    <property type="evidence" value="ECO:0007669"/>
    <property type="project" value="UniProtKB-KW"/>
</dbReference>
<dbReference type="SUPFAM" id="SSF55874">
    <property type="entry name" value="ATPase domain of HSP90 chaperone/DNA topoisomerase II/histidine kinase"/>
    <property type="match status" value="1"/>
</dbReference>
<keyword evidence="8" id="KW-0902">Two-component regulatory system</keyword>
<dbReference type="SMART" id="SM00387">
    <property type="entry name" value="HATPase_c"/>
    <property type="match status" value="1"/>
</dbReference>
<evidence type="ECO:0000256" key="7">
    <source>
        <dbReference type="ARBA" id="ARBA00022840"/>
    </source>
</evidence>
<dbReference type="AlphaFoldDB" id="A0A0B5QS27"/>
<dbReference type="SUPFAM" id="SSF47384">
    <property type="entry name" value="Homodimeric domain of signal transducing histidine kinase"/>
    <property type="match status" value="1"/>
</dbReference>
<feature type="domain" description="Histidine kinase" evidence="9">
    <location>
        <begin position="371"/>
        <end position="594"/>
    </location>
</feature>
<gene>
    <name evidence="11" type="ORF">LF65_03096</name>
</gene>
<dbReference type="NCBIfam" id="TIGR00229">
    <property type="entry name" value="sensory_box"/>
    <property type="match status" value="1"/>
</dbReference>
<dbReference type="CDD" id="cd00130">
    <property type="entry name" value="PAS"/>
    <property type="match status" value="1"/>
</dbReference>
<dbReference type="PANTHER" id="PTHR43711">
    <property type="entry name" value="TWO-COMPONENT HISTIDINE KINASE"/>
    <property type="match status" value="1"/>
</dbReference>
<protein>
    <recommendedName>
        <fullName evidence="2">histidine kinase</fullName>
        <ecNumber evidence="2">2.7.13.3</ecNumber>
    </recommendedName>
</protein>
<dbReference type="OrthoDB" id="9813394at2"/>
<dbReference type="STRING" id="1520.LF65_03096"/>
<dbReference type="InterPro" id="IPR005467">
    <property type="entry name" value="His_kinase_dom"/>
</dbReference>
<evidence type="ECO:0000259" key="9">
    <source>
        <dbReference type="PROSITE" id="PS50109"/>
    </source>
</evidence>
<dbReference type="Pfam" id="PF13426">
    <property type="entry name" value="PAS_9"/>
    <property type="match status" value="1"/>
</dbReference>
<dbReference type="InterPro" id="IPR050736">
    <property type="entry name" value="Sensor_HK_Regulatory"/>
</dbReference>
<dbReference type="Proteomes" id="UP000031866">
    <property type="component" value="Chromosome"/>
</dbReference>
<dbReference type="EMBL" id="CP010086">
    <property type="protein sequence ID" value="AJG99663.1"/>
    <property type="molecule type" value="Genomic_DNA"/>
</dbReference>
<dbReference type="PRINTS" id="PR00344">
    <property type="entry name" value="BCTRLSENSOR"/>
</dbReference>
<dbReference type="GO" id="GO:0000155">
    <property type="term" value="F:phosphorelay sensor kinase activity"/>
    <property type="evidence" value="ECO:0007669"/>
    <property type="project" value="InterPro"/>
</dbReference>
<comment type="catalytic activity">
    <reaction evidence="1">
        <text>ATP + protein L-histidine = ADP + protein N-phospho-L-histidine.</text>
        <dbReference type="EC" id="2.7.13.3"/>
    </reaction>
</comment>
<dbReference type="SUPFAM" id="SSF55785">
    <property type="entry name" value="PYP-like sensor domain (PAS domain)"/>
    <property type="match status" value="1"/>
</dbReference>
<reference evidence="12" key="1">
    <citation type="submission" date="2014-12" db="EMBL/GenBank/DDBJ databases">
        <title>Genome sequence of Clostridium beijerinckii strain 59B.</title>
        <authorList>
            <person name="Little G.T."/>
            <person name="Minton N.P."/>
        </authorList>
    </citation>
    <scope>NUCLEOTIDE SEQUENCE [LARGE SCALE GENOMIC DNA]</scope>
    <source>
        <strain evidence="12">59B</strain>
    </source>
</reference>
<dbReference type="PROSITE" id="PS50112">
    <property type="entry name" value="PAS"/>
    <property type="match status" value="1"/>
</dbReference>
<dbReference type="InterPro" id="IPR012437">
    <property type="entry name" value="DUF1638"/>
</dbReference>
<dbReference type="Pfam" id="PF07796">
    <property type="entry name" value="DUF1638"/>
    <property type="match status" value="1"/>
</dbReference>
<dbReference type="PROSITE" id="PS50109">
    <property type="entry name" value="HIS_KIN"/>
    <property type="match status" value="1"/>
</dbReference>
<dbReference type="PANTHER" id="PTHR43711:SF26">
    <property type="entry name" value="SENSOR HISTIDINE KINASE RCSC"/>
    <property type="match status" value="1"/>
</dbReference>
<evidence type="ECO:0000256" key="3">
    <source>
        <dbReference type="ARBA" id="ARBA00022553"/>
    </source>
</evidence>
<feature type="domain" description="PAS" evidence="10">
    <location>
        <begin position="220"/>
        <end position="293"/>
    </location>
</feature>
<dbReference type="InterPro" id="IPR036890">
    <property type="entry name" value="HATPase_C_sf"/>
</dbReference>
<proteinExistence type="predicted"/>
<dbReference type="SMART" id="SM00388">
    <property type="entry name" value="HisKA"/>
    <property type="match status" value="1"/>
</dbReference>
<sequence>MKTNLGIVICENFIEEIEFAVKTYNIKNVMIIPFASTCSKATNKQNHCLIEAINLCEKMCNKIFVIIENNCCSSNLEDFINNKEKCTLYKMEHCLNLFINKDVVNNLLNTNSYVITSGWLKNIDKDNTSFILDKKPNKLLLLDTGIYEDSTKEIQILANNLNLPYDSFFVGLDFFHMFIEKIMLDWKLELKNKKKISNIKILREEKYKKLKDTYKLIEKKKGQLLYILDSIYEGVFILDTNYKILFVNKGVEKLLNINNFKSILGRDLFEIGIVHKDYRDIILNRFEKVLKHNISVPIIEEKMIQFDGNIIPVNIYSGAIEYEGNPCILSVIRDISEHKKSENLRLKIQEQSRLLDKAAEYDKLKTEFFANLSHEFRTPLNVMLSTLQLLNLIGANKTNTDSKDKISKYYNIMKQNCYRLLRLVNNLIDITKIDAEYFKLSLKNENIISTIEDITLSVTDYAKNKGLDIIFDTNVEEKLMACDADKIERIMLNLLSNAIKFTSSGGSIFVNILDEDSSIIVSVRDTGVGIPKDKQLSIFKRFVQVDKSLSRKREGSGIGLSLVKSLVELHNGTIKINSEYGKGSEFIIELPVKVLPKSENVTSDEDLAKESNIQRIKIEFSDIYD</sequence>
<evidence type="ECO:0000256" key="8">
    <source>
        <dbReference type="ARBA" id="ARBA00023012"/>
    </source>
</evidence>
<dbReference type="Pfam" id="PF02518">
    <property type="entry name" value="HATPase_c"/>
    <property type="match status" value="1"/>
</dbReference>
<dbReference type="Gene3D" id="1.10.287.130">
    <property type="match status" value="1"/>
</dbReference>
<dbReference type="InterPro" id="IPR003661">
    <property type="entry name" value="HisK_dim/P_dom"/>
</dbReference>
<evidence type="ECO:0000256" key="6">
    <source>
        <dbReference type="ARBA" id="ARBA00022777"/>
    </source>
</evidence>
<evidence type="ECO:0000313" key="12">
    <source>
        <dbReference type="Proteomes" id="UP000031866"/>
    </source>
</evidence>
<dbReference type="InterPro" id="IPR003594">
    <property type="entry name" value="HATPase_dom"/>
</dbReference>
<keyword evidence="4" id="KW-0808">Transferase</keyword>
<dbReference type="CDD" id="cd00082">
    <property type="entry name" value="HisKA"/>
    <property type="match status" value="1"/>
</dbReference>
<dbReference type="RefSeq" id="WP_041897176.1">
    <property type="nucleotide sequence ID" value="NZ_CP010086.2"/>
</dbReference>
<accession>A0A0B5QS27</accession>
<dbReference type="Pfam" id="PF00512">
    <property type="entry name" value="HisKA"/>
    <property type="match status" value="1"/>
</dbReference>
<dbReference type="KEGG" id="cbei:LF65_03096"/>
<dbReference type="EC" id="2.7.13.3" evidence="2"/>
<dbReference type="InterPro" id="IPR000014">
    <property type="entry name" value="PAS"/>
</dbReference>
<keyword evidence="5" id="KW-0547">Nucleotide-binding</keyword>
<dbReference type="InterPro" id="IPR035965">
    <property type="entry name" value="PAS-like_dom_sf"/>
</dbReference>
<keyword evidence="7" id="KW-0067">ATP-binding</keyword>
<evidence type="ECO:0000256" key="4">
    <source>
        <dbReference type="ARBA" id="ARBA00022679"/>
    </source>
</evidence>
<keyword evidence="6 11" id="KW-0418">Kinase</keyword>
<dbReference type="CDD" id="cd16922">
    <property type="entry name" value="HATPase_EvgS-ArcB-TorS-like"/>
    <property type="match status" value="1"/>
</dbReference>
<dbReference type="FunFam" id="3.30.565.10:FF:000037">
    <property type="entry name" value="Hybrid sensor histidine kinase/response regulator"/>
    <property type="match status" value="1"/>
</dbReference>
<keyword evidence="3" id="KW-0597">Phosphoprotein</keyword>
<evidence type="ECO:0000256" key="5">
    <source>
        <dbReference type="ARBA" id="ARBA00022741"/>
    </source>
</evidence>
<dbReference type="Gene3D" id="3.30.565.10">
    <property type="entry name" value="Histidine kinase-like ATPase, C-terminal domain"/>
    <property type="match status" value="1"/>
</dbReference>
<dbReference type="InterPro" id="IPR036097">
    <property type="entry name" value="HisK_dim/P_sf"/>
</dbReference>